<dbReference type="Pfam" id="PF01636">
    <property type="entry name" value="APH"/>
    <property type="match status" value="1"/>
</dbReference>
<evidence type="ECO:0000259" key="1">
    <source>
        <dbReference type="Pfam" id="PF01636"/>
    </source>
</evidence>
<comment type="caution">
    <text evidence="2">The sequence shown here is derived from an EMBL/GenBank/DDBJ whole genome shotgun (WGS) entry which is preliminary data.</text>
</comment>
<dbReference type="EMBL" id="JACVQF010000200">
    <property type="protein sequence ID" value="MBD0421960.1"/>
    <property type="molecule type" value="Genomic_DNA"/>
</dbReference>
<feature type="domain" description="Aminoglycoside phosphotransferase" evidence="1">
    <location>
        <begin position="105"/>
        <end position="157"/>
    </location>
</feature>
<dbReference type="AlphaFoldDB" id="A0A926QSN7"/>
<dbReference type="SUPFAM" id="SSF56112">
    <property type="entry name" value="Protein kinase-like (PK-like)"/>
    <property type="match status" value="1"/>
</dbReference>
<accession>A0A926QSN7</accession>
<proteinExistence type="predicted"/>
<dbReference type="Proteomes" id="UP000621210">
    <property type="component" value="Unassembled WGS sequence"/>
</dbReference>
<sequence length="245" mass="27053">MHDSPLPGGFVNAVVRVGNTVRRPASARTRFVGDLLRLLEAGGWGGAPRYLGVDDEGREVLSYLEGHVAWEPRQPAAVSSDDSLVTVARLVRGFHDLTAGTPLAGDQEVVCHNDLSPKNTVYQLCGGELRPAAFIDWDLAAPGARIHDIAHVCWQYLDLGPSVTDVEEVARRMRLIVDSYELSDRQCLVSTILWWQDRCWRGIESQADAGDVAMARLRDAGAVRQVRTAYQWVSDHRGALERSVQ</sequence>
<name>A0A926QSN7_9ACTN</name>
<evidence type="ECO:0000313" key="2">
    <source>
        <dbReference type="EMBL" id="MBD0421960.1"/>
    </source>
</evidence>
<gene>
    <name evidence="2" type="ORF">H0H10_22870</name>
</gene>
<dbReference type="InterPro" id="IPR002575">
    <property type="entry name" value="Aminoglycoside_PTrfase"/>
</dbReference>
<protein>
    <submittedName>
        <fullName evidence="2">Phosphotransferase</fullName>
    </submittedName>
</protein>
<reference evidence="2" key="1">
    <citation type="submission" date="2020-09" db="EMBL/GenBank/DDBJ databases">
        <title>Streptomyces grisecoloratus sp. nov., isolated from cotton soil.</title>
        <authorList>
            <person name="Xing L."/>
        </authorList>
    </citation>
    <scope>NUCLEOTIDE SEQUENCE</scope>
    <source>
        <strain evidence="2">TRM S81-3</strain>
    </source>
</reference>
<dbReference type="Gene3D" id="3.90.1200.10">
    <property type="match status" value="1"/>
</dbReference>
<dbReference type="InterPro" id="IPR011009">
    <property type="entry name" value="Kinase-like_dom_sf"/>
</dbReference>
<dbReference type="RefSeq" id="WP_188182899.1">
    <property type="nucleotide sequence ID" value="NZ_JACVQF010000200.1"/>
</dbReference>
<evidence type="ECO:0000313" key="3">
    <source>
        <dbReference type="Proteomes" id="UP000621210"/>
    </source>
</evidence>
<reference evidence="2" key="2">
    <citation type="submission" date="2020-09" db="EMBL/GenBank/DDBJ databases">
        <authorList>
            <person name="Luo X."/>
        </authorList>
    </citation>
    <scope>NUCLEOTIDE SEQUENCE</scope>
    <source>
        <strain evidence="2">TRM S81-3</strain>
    </source>
</reference>
<keyword evidence="3" id="KW-1185">Reference proteome</keyword>
<organism evidence="2 3">
    <name type="scientific">Streptomyces griseicoloratus</name>
    <dbReference type="NCBI Taxonomy" id="2752516"/>
    <lineage>
        <taxon>Bacteria</taxon>
        <taxon>Bacillati</taxon>
        <taxon>Actinomycetota</taxon>
        <taxon>Actinomycetes</taxon>
        <taxon>Kitasatosporales</taxon>
        <taxon>Streptomycetaceae</taxon>
        <taxon>Streptomyces</taxon>
    </lineage>
</organism>